<feature type="binding site" evidence="5">
    <location>
        <position position="340"/>
    </location>
    <ligand>
        <name>Fe cation</name>
        <dbReference type="ChEBI" id="CHEBI:24875"/>
        <note>catalytic</note>
    </ligand>
</feature>
<dbReference type="InterPro" id="IPR004294">
    <property type="entry name" value="Carotenoid_Oase"/>
</dbReference>
<keyword evidence="2 5" id="KW-0479">Metal-binding</keyword>
<evidence type="ECO:0000256" key="1">
    <source>
        <dbReference type="ARBA" id="ARBA00006787"/>
    </source>
</evidence>
<evidence type="ECO:0000256" key="3">
    <source>
        <dbReference type="ARBA" id="ARBA00022964"/>
    </source>
</evidence>
<comment type="cofactor">
    <cofactor evidence="5">
        <name>Fe(2+)</name>
        <dbReference type="ChEBI" id="CHEBI:29033"/>
    </cofactor>
    <text evidence="5">Binds 1 Fe(2+) ion per subunit.</text>
</comment>
<evidence type="ECO:0008006" key="8">
    <source>
        <dbReference type="Google" id="ProtNLM"/>
    </source>
</evidence>
<protein>
    <recommendedName>
        <fullName evidence="8">Carotenoid cleavage dioxygenase 4</fullName>
    </recommendedName>
</protein>
<evidence type="ECO:0000256" key="2">
    <source>
        <dbReference type="ARBA" id="ARBA00022723"/>
    </source>
</evidence>
<sequence>MDTLATFLPKFPLNFNAKSSSPQKKAKLKVSLVSIEEKHETSITTNTSSARTTLHKLVELTKKRSPEKPSNQEQEQVDKKTKRSLLENIFKAFDVFISAFLDLPLRPSLDPKRVLSGNFAPVDELPPTPCEVVEGALPSCLDGAYIRNGPNPQFVPRGPYHLFDGDGMLHLIRISQGKATLCSRYVKTYKYIVEHDNGSPIFPSVFSSFNGFPASMARWGLTIARVLAGQFSPLINGFGLANKSVTLFGGCIFALGESDLPYAIKLTPNGDIITLGRHAFDSKPFLNMTAHPKIEPNTGETFAFGYDIFPPFLNYFIINNEGMKQEDIPIHSLTHSSFIHDFAVTKNYAIFPDIQIVIHPMDIFRGRSPVGVDPAKIPRLGIIPRYAKDETDMFWIEVPGFNMLHAVNAWEKDDGEEIVIVASNILSVEHALDCMDLIHLSLEKIEIKVKEKKVLRQPVSAQSLDFGVINPAYIGKNMYVYAAVTAPMPKIAGVVKLDLSLLELNHGSNCMVASRLYGQGCYGGEPFFVSREPNNPEAEEDDSYLVTYVHNENTEESRFLVMNAKSPDLEIVANVKLPGRVPYGFHGFFVTESDLMNKLWKFS</sequence>
<gene>
    <name evidence="6" type="ORF">FPE_LOCUS2946</name>
</gene>
<feature type="binding site" evidence="5">
    <location>
        <position position="291"/>
    </location>
    <ligand>
        <name>Fe cation</name>
        <dbReference type="ChEBI" id="CHEBI:24875"/>
        <note>catalytic</note>
    </ligand>
</feature>
<dbReference type="GO" id="GO:0010436">
    <property type="term" value="F:carotenoid dioxygenase activity"/>
    <property type="evidence" value="ECO:0007669"/>
    <property type="project" value="TreeGrafter"/>
</dbReference>
<dbReference type="AlphaFoldDB" id="A0AAD2DKT6"/>
<dbReference type="Pfam" id="PF03055">
    <property type="entry name" value="RPE65"/>
    <property type="match status" value="1"/>
</dbReference>
<proteinExistence type="inferred from homology"/>
<dbReference type="EMBL" id="OU503037">
    <property type="protein sequence ID" value="CAI9755515.1"/>
    <property type="molecule type" value="Genomic_DNA"/>
</dbReference>
<feature type="binding site" evidence="5">
    <location>
        <position position="405"/>
    </location>
    <ligand>
        <name>Fe cation</name>
        <dbReference type="ChEBI" id="CHEBI:24875"/>
        <note>catalytic</note>
    </ligand>
</feature>
<dbReference type="Proteomes" id="UP000834106">
    <property type="component" value="Chromosome 2"/>
</dbReference>
<evidence type="ECO:0000256" key="4">
    <source>
        <dbReference type="ARBA" id="ARBA00023004"/>
    </source>
</evidence>
<dbReference type="PANTHER" id="PTHR10543">
    <property type="entry name" value="BETA-CAROTENE DIOXYGENASE"/>
    <property type="match status" value="1"/>
</dbReference>
<evidence type="ECO:0000256" key="5">
    <source>
        <dbReference type="PIRSR" id="PIRSR604294-1"/>
    </source>
</evidence>
<name>A0AAD2DKT6_9LAMI</name>
<keyword evidence="3" id="KW-0560">Oxidoreductase</keyword>
<keyword evidence="4 5" id="KW-0408">Iron</keyword>
<organism evidence="6 7">
    <name type="scientific">Fraxinus pennsylvanica</name>
    <dbReference type="NCBI Taxonomy" id="56036"/>
    <lineage>
        <taxon>Eukaryota</taxon>
        <taxon>Viridiplantae</taxon>
        <taxon>Streptophyta</taxon>
        <taxon>Embryophyta</taxon>
        <taxon>Tracheophyta</taxon>
        <taxon>Spermatophyta</taxon>
        <taxon>Magnoliopsida</taxon>
        <taxon>eudicotyledons</taxon>
        <taxon>Gunneridae</taxon>
        <taxon>Pentapetalae</taxon>
        <taxon>asterids</taxon>
        <taxon>lamiids</taxon>
        <taxon>Lamiales</taxon>
        <taxon>Oleaceae</taxon>
        <taxon>Oleeae</taxon>
        <taxon>Fraxinus</taxon>
    </lineage>
</organism>
<dbReference type="GO" id="GO:0009570">
    <property type="term" value="C:chloroplast stroma"/>
    <property type="evidence" value="ECO:0007669"/>
    <property type="project" value="TreeGrafter"/>
</dbReference>
<dbReference type="GO" id="GO:0016121">
    <property type="term" value="P:carotene catabolic process"/>
    <property type="evidence" value="ECO:0007669"/>
    <property type="project" value="TreeGrafter"/>
</dbReference>
<keyword evidence="7" id="KW-1185">Reference proteome</keyword>
<feature type="binding site" evidence="5">
    <location>
        <position position="586"/>
    </location>
    <ligand>
        <name>Fe cation</name>
        <dbReference type="ChEBI" id="CHEBI:24875"/>
        <note>catalytic</note>
    </ligand>
</feature>
<dbReference type="PANTHER" id="PTHR10543:SF46">
    <property type="entry name" value="CAROTENOID CLEAVAGE DIOXYGENASE 4, CHLOROPLASTIC-RELATED"/>
    <property type="match status" value="1"/>
</dbReference>
<comment type="similarity">
    <text evidence="1">Belongs to the carotenoid oxygenase family.</text>
</comment>
<accession>A0AAD2DKT6</accession>
<reference evidence="6" key="1">
    <citation type="submission" date="2023-05" db="EMBL/GenBank/DDBJ databases">
        <authorList>
            <person name="Huff M."/>
        </authorList>
    </citation>
    <scope>NUCLEOTIDE SEQUENCE</scope>
</reference>
<dbReference type="GO" id="GO:0046872">
    <property type="term" value="F:metal ion binding"/>
    <property type="evidence" value="ECO:0007669"/>
    <property type="project" value="UniProtKB-KW"/>
</dbReference>
<evidence type="ECO:0000313" key="6">
    <source>
        <dbReference type="EMBL" id="CAI9755515.1"/>
    </source>
</evidence>
<evidence type="ECO:0000313" key="7">
    <source>
        <dbReference type="Proteomes" id="UP000834106"/>
    </source>
</evidence>
<keyword evidence="3" id="KW-0223">Dioxygenase</keyword>